<dbReference type="Proteomes" id="UP000095200">
    <property type="component" value="Unassembled WGS sequence"/>
</dbReference>
<evidence type="ECO:0000313" key="4">
    <source>
        <dbReference type="Proteomes" id="UP000095200"/>
    </source>
</evidence>
<feature type="domain" description="RCK N-terminal" evidence="1">
    <location>
        <begin position="1"/>
        <end position="116"/>
    </location>
</feature>
<dbReference type="SUPFAM" id="SSF51735">
    <property type="entry name" value="NAD(P)-binding Rossmann-fold domains"/>
    <property type="match status" value="1"/>
</dbReference>
<dbReference type="Gene3D" id="3.30.70.1450">
    <property type="entry name" value="Regulator of K+ conductance, C-terminal domain"/>
    <property type="match status" value="1"/>
</dbReference>
<dbReference type="GO" id="GO:0006813">
    <property type="term" value="P:potassium ion transport"/>
    <property type="evidence" value="ECO:0007669"/>
    <property type="project" value="InterPro"/>
</dbReference>
<dbReference type="SUPFAM" id="SSF116726">
    <property type="entry name" value="TrkA C-terminal domain-like"/>
    <property type="match status" value="1"/>
</dbReference>
<sequence length="214" mass="23234">MEIGIIGLGKFGFFLGSSLVDMGHRVIGVDSDPAKVQAAQETLTQVYTANASDSIALEQLGIADLAQVVVSVGQSMEASILIALHLKELGAKDVWVKAVSEDHEKILKRIGIKHVIFPERVAAEELARKLVDPGFLDSLSLGKDVVLRELEVDKWAGKNLIELNLTNTLKIQVVAVKRVGKREPDFIPDARRPLNKGELLVVLGKDEDIAKAEA</sequence>
<accession>A0A194AK57</accession>
<dbReference type="PROSITE" id="PS51202">
    <property type="entry name" value="RCK_C"/>
    <property type="match status" value="1"/>
</dbReference>
<gene>
    <name evidence="3" type="ORF">DPF_2167</name>
</gene>
<dbReference type="Pfam" id="PF02080">
    <property type="entry name" value="TrkA_C"/>
    <property type="match status" value="1"/>
</dbReference>
<dbReference type="PANTHER" id="PTHR43833:SF7">
    <property type="entry name" value="KTR SYSTEM POTASSIUM UPTAKE PROTEIN C"/>
    <property type="match status" value="1"/>
</dbReference>
<evidence type="ECO:0000259" key="2">
    <source>
        <dbReference type="PROSITE" id="PS51202"/>
    </source>
</evidence>
<dbReference type="Gene3D" id="3.40.50.720">
    <property type="entry name" value="NAD(P)-binding Rossmann-like Domain"/>
    <property type="match status" value="1"/>
</dbReference>
<comment type="caution">
    <text evidence="3">The sequence shown here is derived from an EMBL/GenBank/DDBJ whole genome shotgun (WGS) entry which is preliminary data.</text>
</comment>
<dbReference type="InterPro" id="IPR050721">
    <property type="entry name" value="Trk_Ktr_HKT_K-transport"/>
</dbReference>
<dbReference type="EMBL" id="BDFE01000017">
    <property type="protein sequence ID" value="GAU09441.1"/>
    <property type="molecule type" value="Genomic_DNA"/>
</dbReference>
<dbReference type="RefSeq" id="WP_069859666.1">
    <property type="nucleotide sequence ID" value="NZ_BDFE01000017.1"/>
</dbReference>
<dbReference type="AlphaFoldDB" id="A0A194AK57"/>
<dbReference type="InterPro" id="IPR036291">
    <property type="entry name" value="NAD(P)-bd_dom_sf"/>
</dbReference>
<evidence type="ECO:0000259" key="1">
    <source>
        <dbReference type="PROSITE" id="PS51201"/>
    </source>
</evidence>
<organism evidence="3 4">
    <name type="scientific">Desulfoplanes formicivorans</name>
    <dbReference type="NCBI Taxonomy" id="1592317"/>
    <lineage>
        <taxon>Bacteria</taxon>
        <taxon>Pseudomonadati</taxon>
        <taxon>Thermodesulfobacteriota</taxon>
        <taxon>Desulfovibrionia</taxon>
        <taxon>Desulfovibrionales</taxon>
        <taxon>Desulfoplanaceae</taxon>
        <taxon>Desulfoplanes</taxon>
    </lineage>
</organism>
<keyword evidence="4" id="KW-1185">Reference proteome</keyword>
<dbReference type="PROSITE" id="PS51201">
    <property type="entry name" value="RCK_N"/>
    <property type="match status" value="1"/>
</dbReference>
<dbReference type="STRING" id="1592317.DPF_2167"/>
<dbReference type="InterPro" id="IPR036721">
    <property type="entry name" value="RCK_C_sf"/>
</dbReference>
<dbReference type="PANTHER" id="PTHR43833">
    <property type="entry name" value="POTASSIUM CHANNEL PROTEIN 2-RELATED-RELATED"/>
    <property type="match status" value="1"/>
</dbReference>
<feature type="domain" description="RCK C-terminal" evidence="2">
    <location>
        <begin position="133"/>
        <end position="214"/>
    </location>
</feature>
<protein>
    <submittedName>
        <fullName evidence="3">Potassium transporter TrkA</fullName>
    </submittedName>
</protein>
<evidence type="ECO:0000313" key="3">
    <source>
        <dbReference type="EMBL" id="GAU09441.1"/>
    </source>
</evidence>
<reference evidence="4" key="1">
    <citation type="submission" date="2016-06" db="EMBL/GenBank/DDBJ databases">
        <title>Draft genome sequence of Desulfoplanes formicivorans strain Pf12B.</title>
        <authorList>
            <person name="Watanabe M."/>
            <person name="Kojima H."/>
            <person name="Fukui M."/>
        </authorList>
    </citation>
    <scope>NUCLEOTIDE SEQUENCE [LARGE SCALE GENOMIC DNA]</scope>
    <source>
        <strain evidence="4">Pf12B</strain>
    </source>
</reference>
<proteinExistence type="predicted"/>
<dbReference type="Pfam" id="PF02254">
    <property type="entry name" value="TrkA_N"/>
    <property type="match status" value="1"/>
</dbReference>
<dbReference type="InterPro" id="IPR006037">
    <property type="entry name" value="RCK_C"/>
</dbReference>
<dbReference type="OrthoDB" id="9776294at2"/>
<dbReference type="InterPro" id="IPR003148">
    <property type="entry name" value="RCK_N"/>
</dbReference>
<dbReference type="GO" id="GO:0008324">
    <property type="term" value="F:monoatomic cation transmembrane transporter activity"/>
    <property type="evidence" value="ECO:0007669"/>
    <property type="project" value="InterPro"/>
</dbReference>
<name>A0A194AK57_9BACT</name>